<gene>
    <name evidence="1" type="ORF">BN7_4686</name>
</gene>
<dbReference type="AlphaFoldDB" id="K0KST1"/>
<evidence type="ECO:0000313" key="1">
    <source>
        <dbReference type="EMBL" id="CCH45107.1"/>
    </source>
</evidence>
<organism evidence="1 2">
    <name type="scientific">Wickerhamomyces ciferrii (strain ATCC 14091 / BCRC 22168 / CBS 111 / JCM 3599 / NBRC 0793 / NRRL Y-1031 F-60-10)</name>
    <name type="common">Yeast</name>
    <name type="synonym">Pichia ciferrii</name>
    <dbReference type="NCBI Taxonomy" id="1206466"/>
    <lineage>
        <taxon>Eukaryota</taxon>
        <taxon>Fungi</taxon>
        <taxon>Dikarya</taxon>
        <taxon>Ascomycota</taxon>
        <taxon>Saccharomycotina</taxon>
        <taxon>Saccharomycetes</taxon>
        <taxon>Phaffomycetales</taxon>
        <taxon>Wickerhamomycetaceae</taxon>
        <taxon>Wickerhamomyces</taxon>
    </lineage>
</organism>
<evidence type="ECO:0000313" key="2">
    <source>
        <dbReference type="Proteomes" id="UP000009328"/>
    </source>
</evidence>
<dbReference type="HOGENOM" id="CLU_2560048_0_0_1"/>
<protein>
    <submittedName>
        <fullName evidence="1">Uncharacterized protein</fullName>
    </submittedName>
</protein>
<dbReference type="Proteomes" id="UP000009328">
    <property type="component" value="Unassembled WGS sequence"/>
</dbReference>
<dbReference type="InParanoid" id="K0KST1"/>
<comment type="caution">
    <text evidence="1">The sequence shown here is derived from an EMBL/GenBank/DDBJ whole genome shotgun (WGS) entry which is preliminary data.</text>
</comment>
<proteinExistence type="predicted"/>
<dbReference type="EMBL" id="CAIF01000180">
    <property type="protein sequence ID" value="CCH45107.1"/>
    <property type="molecule type" value="Genomic_DNA"/>
</dbReference>
<keyword evidence="2" id="KW-1185">Reference proteome</keyword>
<sequence length="82" mass="9408">MSAIIITGYKTDPNSMALLRSSYHLISRLPADIDNDDLRRAVPQQESQIPISYSQSIKNVCILLKFPSFQSNLEIREEIEKR</sequence>
<accession>K0KST1</accession>
<reference evidence="1 2" key="1">
    <citation type="journal article" date="2012" name="Eukaryot. Cell">
        <title>Draft genome sequence of Wickerhamomyces ciferrii NRRL Y-1031 F-60-10.</title>
        <authorList>
            <person name="Schneider J."/>
            <person name="Andrea H."/>
            <person name="Blom J."/>
            <person name="Jaenicke S."/>
            <person name="Ruckert C."/>
            <person name="Schorsch C."/>
            <person name="Szczepanowski R."/>
            <person name="Farwick M."/>
            <person name="Goesmann A."/>
            <person name="Puhler A."/>
            <person name="Schaffer S."/>
            <person name="Tauch A."/>
            <person name="Kohler T."/>
            <person name="Brinkrolf K."/>
        </authorList>
    </citation>
    <scope>NUCLEOTIDE SEQUENCE [LARGE SCALE GENOMIC DNA]</scope>
    <source>
        <strain evidence="2">ATCC 14091 / BCRC 22168 / CBS 111 / JCM 3599 / NBRC 0793 / NRRL Y-1031 F-60-10</strain>
    </source>
</reference>
<name>K0KST1_WICCF</name>